<name>A0AC34RNI6_9BILA</name>
<evidence type="ECO:0000313" key="1">
    <source>
        <dbReference type="Proteomes" id="UP000887576"/>
    </source>
</evidence>
<organism evidence="1 2">
    <name type="scientific">Panagrolaimus sp. JU765</name>
    <dbReference type="NCBI Taxonomy" id="591449"/>
    <lineage>
        <taxon>Eukaryota</taxon>
        <taxon>Metazoa</taxon>
        <taxon>Ecdysozoa</taxon>
        <taxon>Nematoda</taxon>
        <taxon>Chromadorea</taxon>
        <taxon>Rhabditida</taxon>
        <taxon>Tylenchina</taxon>
        <taxon>Panagrolaimomorpha</taxon>
        <taxon>Panagrolaimoidea</taxon>
        <taxon>Panagrolaimidae</taxon>
        <taxon>Panagrolaimus</taxon>
    </lineage>
</organism>
<protein>
    <submittedName>
        <fullName evidence="2">Uncharacterized protein</fullName>
    </submittedName>
</protein>
<evidence type="ECO:0000313" key="2">
    <source>
        <dbReference type="WBParaSite" id="JU765_v2.g8542.t1"/>
    </source>
</evidence>
<dbReference type="WBParaSite" id="JU765_v2.g8542.t1">
    <property type="protein sequence ID" value="JU765_v2.g8542.t1"/>
    <property type="gene ID" value="JU765_v2.g8542"/>
</dbReference>
<accession>A0AC34RNI6</accession>
<reference evidence="2" key="1">
    <citation type="submission" date="2022-11" db="UniProtKB">
        <authorList>
            <consortium name="WormBaseParasite"/>
        </authorList>
    </citation>
    <scope>IDENTIFICATION</scope>
</reference>
<sequence length="90" mass="10565">MKWATLFVIFVVLFATVFVVDAGHHKRRHRHKKSHELSQDSNKLNDFVKFKSDPSQPFPPAEDDQEFSPLKLAEKKRKLHKSFKNPQLPL</sequence>
<dbReference type="Proteomes" id="UP000887576">
    <property type="component" value="Unplaced"/>
</dbReference>
<proteinExistence type="predicted"/>